<name>A0AAN2BJP4_9GAMM</name>
<dbReference type="SUPFAM" id="SSF63829">
    <property type="entry name" value="Calcium-dependent phosphotriesterase"/>
    <property type="match status" value="2"/>
</dbReference>
<dbReference type="PANTHER" id="PTHR43547:SF2">
    <property type="entry name" value="HYBRID SIGNAL TRANSDUCTION HISTIDINE KINASE C"/>
    <property type="match status" value="1"/>
</dbReference>
<evidence type="ECO:0000313" key="14">
    <source>
        <dbReference type="Proteomes" id="UP001320119"/>
    </source>
</evidence>
<dbReference type="CDD" id="cd00088">
    <property type="entry name" value="HPT"/>
    <property type="match status" value="1"/>
</dbReference>
<evidence type="ECO:0000256" key="1">
    <source>
        <dbReference type="ARBA" id="ARBA00000085"/>
    </source>
</evidence>
<dbReference type="CDD" id="cd00146">
    <property type="entry name" value="PKD"/>
    <property type="match status" value="1"/>
</dbReference>
<dbReference type="PANTHER" id="PTHR43547">
    <property type="entry name" value="TWO-COMPONENT HISTIDINE KINASE"/>
    <property type="match status" value="1"/>
</dbReference>
<dbReference type="Pfam" id="PF07495">
    <property type="entry name" value="Y_Y_Y"/>
    <property type="match status" value="1"/>
</dbReference>
<evidence type="ECO:0000256" key="11">
    <source>
        <dbReference type="SAM" id="SignalP"/>
    </source>
</evidence>
<dbReference type="InterPro" id="IPR003594">
    <property type="entry name" value="HATPase_dom"/>
</dbReference>
<dbReference type="Pfam" id="PF01627">
    <property type="entry name" value="Hpt"/>
    <property type="match status" value="1"/>
</dbReference>
<dbReference type="Gene3D" id="3.30.565.10">
    <property type="entry name" value="Histidine kinase-like ATPase, C-terminal domain"/>
    <property type="match status" value="1"/>
</dbReference>
<evidence type="ECO:0000313" key="13">
    <source>
        <dbReference type="EMBL" id="BCD97215.1"/>
    </source>
</evidence>
<keyword evidence="7" id="KW-0902">Two-component regulatory system</keyword>
<reference evidence="13 14" key="1">
    <citation type="journal article" date="2022" name="IScience">
        <title>An ultrasensitive nanofiber-based assay for enzymatic hydrolysis and deep-sea microbial degradation of cellulose.</title>
        <authorList>
            <person name="Tsudome M."/>
            <person name="Tachioka M."/>
            <person name="Miyazaki M."/>
            <person name="Uchimura K."/>
            <person name="Tsuda M."/>
            <person name="Takaki Y."/>
            <person name="Deguchi S."/>
        </authorList>
    </citation>
    <scope>NUCLEOTIDE SEQUENCE [LARGE SCALE GENOMIC DNA]</scope>
    <source>
        <strain evidence="13 14">GE09</strain>
    </source>
</reference>
<dbReference type="FunFam" id="2.60.40.10:FF:000791">
    <property type="entry name" value="Two-component system sensor histidine kinase/response regulator"/>
    <property type="match status" value="1"/>
</dbReference>
<feature type="domain" description="HPt" evidence="12">
    <location>
        <begin position="1026"/>
        <end position="1130"/>
    </location>
</feature>
<dbReference type="Gene3D" id="3.30.450.20">
    <property type="entry name" value="PAS domain"/>
    <property type="match status" value="1"/>
</dbReference>
<dbReference type="Gene3D" id="1.20.120.160">
    <property type="entry name" value="HPT domain"/>
    <property type="match status" value="1"/>
</dbReference>
<evidence type="ECO:0000256" key="10">
    <source>
        <dbReference type="SAM" id="Phobius"/>
    </source>
</evidence>
<feature type="chain" id="PRO_5042829423" description="Chemotaxis protein CheA" evidence="11">
    <location>
        <begin position="30"/>
        <end position="1385"/>
    </location>
</feature>
<dbReference type="InterPro" id="IPR011110">
    <property type="entry name" value="Reg_prop"/>
</dbReference>
<protein>
    <recommendedName>
        <fullName evidence="3">Chemotaxis protein CheA</fullName>
        <ecNumber evidence="2">2.7.13.3</ecNumber>
    </recommendedName>
</protein>
<comment type="catalytic activity">
    <reaction evidence="1">
        <text>ATP + protein L-histidine = ADP + protein N-phospho-L-histidine.</text>
        <dbReference type="EC" id="2.7.13.3"/>
    </reaction>
</comment>
<dbReference type="InterPro" id="IPR008207">
    <property type="entry name" value="Sig_transdc_His_kin_Hpt_dom"/>
</dbReference>
<dbReference type="EC" id="2.7.13.3" evidence="2"/>
<dbReference type="Proteomes" id="UP001320119">
    <property type="component" value="Chromosome"/>
</dbReference>
<evidence type="ECO:0000256" key="4">
    <source>
        <dbReference type="ARBA" id="ARBA00022553"/>
    </source>
</evidence>
<keyword evidence="14" id="KW-1185">Reference proteome</keyword>
<gene>
    <name evidence="13" type="ORF">MARGE09_P1416</name>
</gene>
<keyword evidence="4 9" id="KW-0597">Phosphoprotein</keyword>
<keyword evidence="10" id="KW-1133">Transmembrane helix</keyword>
<dbReference type="EMBL" id="AP023086">
    <property type="protein sequence ID" value="BCD97215.1"/>
    <property type="molecule type" value="Genomic_DNA"/>
</dbReference>
<dbReference type="InterPro" id="IPR036641">
    <property type="entry name" value="HPT_dom_sf"/>
</dbReference>
<keyword evidence="10" id="KW-0472">Membrane</keyword>
<dbReference type="SMART" id="SM00387">
    <property type="entry name" value="HATPase_c"/>
    <property type="match status" value="1"/>
</dbReference>
<dbReference type="InterPro" id="IPR015943">
    <property type="entry name" value="WD40/YVTN_repeat-like_dom_sf"/>
</dbReference>
<evidence type="ECO:0000256" key="2">
    <source>
        <dbReference type="ARBA" id="ARBA00012438"/>
    </source>
</evidence>
<dbReference type="InterPro" id="IPR013783">
    <property type="entry name" value="Ig-like_fold"/>
</dbReference>
<feature type="transmembrane region" description="Helical" evidence="10">
    <location>
        <begin position="830"/>
        <end position="849"/>
    </location>
</feature>
<dbReference type="Pfam" id="PF02518">
    <property type="entry name" value="HATPase_c"/>
    <property type="match status" value="1"/>
</dbReference>
<dbReference type="FunFam" id="3.30.565.10:FF:000016">
    <property type="entry name" value="Chemotaxis protein CheA, putative"/>
    <property type="match status" value="1"/>
</dbReference>
<evidence type="ECO:0000256" key="6">
    <source>
        <dbReference type="ARBA" id="ARBA00022777"/>
    </source>
</evidence>
<evidence type="ECO:0000256" key="7">
    <source>
        <dbReference type="ARBA" id="ARBA00023012"/>
    </source>
</evidence>
<keyword evidence="10" id="KW-0812">Transmembrane</keyword>
<keyword evidence="6" id="KW-0418">Kinase</keyword>
<proteinExistence type="predicted"/>
<evidence type="ECO:0000256" key="3">
    <source>
        <dbReference type="ARBA" id="ARBA00021495"/>
    </source>
</evidence>
<dbReference type="KEGG" id="marq:MARGE09_P1416"/>
<evidence type="ECO:0000259" key="12">
    <source>
        <dbReference type="PROSITE" id="PS50894"/>
    </source>
</evidence>
<feature type="modified residue" description="Phosphohistidine" evidence="9">
    <location>
        <position position="1071"/>
    </location>
</feature>
<dbReference type="RefSeq" id="WP_236986689.1">
    <property type="nucleotide sequence ID" value="NZ_AP023086.1"/>
</dbReference>
<keyword evidence="11" id="KW-0732">Signal</keyword>
<comment type="function">
    <text evidence="8">Involved in the transmission of sensory signals from the chemoreceptors to the flagellar motors. CheA is autophosphorylated; it can transfer its phosphate group to either CheB or CheY.</text>
</comment>
<evidence type="ECO:0000256" key="5">
    <source>
        <dbReference type="ARBA" id="ARBA00022679"/>
    </source>
</evidence>
<feature type="signal peptide" evidence="11">
    <location>
        <begin position="1"/>
        <end position="29"/>
    </location>
</feature>
<dbReference type="InterPro" id="IPR036890">
    <property type="entry name" value="HATPase_C_sf"/>
</dbReference>
<dbReference type="Pfam" id="PF07494">
    <property type="entry name" value="Reg_prop"/>
    <property type="match status" value="6"/>
</dbReference>
<keyword evidence="5" id="KW-0808">Transferase</keyword>
<dbReference type="SUPFAM" id="SSF55874">
    <property type="entry name" value="ATPase domain of HSP90 chaperone/DNA topoisomerase II/histidine kinase"/>
    <property type="match status" value="1"/>
</dbReference>
<dbReference type="GO" id="GO:0000155">
    <property type="term" value="F:phosphorelay sensor kinase activity"/>
    <property type="evidence" value="ECO:0007669"/>
    <property type="project" value="TreeGrafter"/>
</dbReference>
<accession>A0AAN2BJP4</accession>
<evidence type="ECO:0000256" key="9">
    <source>
        <dbReference type="PROSITE-ProRule" id="PRU00110"/>
    </source>
</evidence>
<evidence type="ECO:0000256" key="8">
    <source>
        <dbReference type="ARBA" id="ARBA00035100"/>
    </source>
</evidence>
<dbReference type="Gene3D" id="2.130.10.10">
    <property type="entry name" value="YVTN repeat-like/Quinoprotein amine dehydrogenase"/>
    <property type="match status" value="2"/>
</dbReference>
<dbReference type="SUPFAM" id="SSF47226">
    <property type="entry name" value="Histidine-containing phosphotransfer domain, HPT domain"/>
    <property type="match status" value="1"/>
</dbReference>
<sequence length="1385" mass="155343">MPTHATRILSRFCALSLALLIPLALTAQAEPLPERISFQHPLENKDIVLGEAASIFQDSQGFMWFGGANAIIRYDGYEFKSIPLTVNTAQGEEFRPVKMAVDIFEDSENILWVSTRTGLLRYDPRTERLTQIADNPNAQVTITTTDLLQSLELPSGELLVASKSGLLVIDRTQLTYSVILPDENNDQSLHSKIVQTVHLDPRGNLWVGTEAGLEKLDWDKKHFELIKPYPEQPNLLPANSVTDIISDGNGQLWLATFNGLVHYDPKTQKTKRYINQPDDPFSLGGNDIWTLWLDSTGALWIASDGGGVSVFEKSKKYPQGRFINHKHEAGRASSINSNQVRTVFEDKTGDIWVGNYPDGINFFDRSSAAITTYTHDPSNSNSLSHNSTLSMQEDQHGNLWLGTDGGGLNYFDREKNSFFAYKNIPNDDTSISSNAVLTTFLDSQGHVWVGTWGGGVSKLDPATGKFHRYPFDELRKASDSISKSQRLNNAHVWSIKEDSLKNIWLATHSGGLSKYDRATDQYTHYVHNDSDPNSIIGGNTWDTFEDSKGNFWVATSAGLDLMDRESEVFTHFLADATDPSSLSNPSVLSIFEDSQGRMWFGTDAGLNLLNADRSSFTVYKKSDGFNDDTIRQILEDQEGRLWLSTNNGISLFDPETKKIKNYNRDSGKLMGGFHTDSGLITHKGEIIFGGIEGVRFFNPEKLKENKIPPPIVFTDFKIFADSISIGGEDGLLDESINTTQTIVLDYKKSMFVFGFSALNFRDPGKNRYAYKLDGFDDDWLQVGDQRSAKYTNLNSGTYTFHVKGSNNDGVWNEDGTSITIIQLPPPWKTWWAYTLYALALLAIILWFIAHQRQKRKVIEEQNRLLEAKVAERTGELKQKNDDIQAMLENMPQGLFTVQENELIHPEYAHYLEEIFETNDIANRKVSDLLFTGANLGSDSLDSANNAIFAIVGEDEMNYEFNKYLLIDEYDIEINGKVKHLALDWNPILSDGIVNKLMISVRDVTRLKQMESEAQGQKRELDIISQLLNISSEKVLGFEESSSRYIHANYEAIEAAEIRNDDTIALLFRNMHTIKGNCRTYGFSHLSDVVHEVESTYSSLKSSPDAPWDPDKLLDDLERVKKAVAEYSDIYRRVLGRGDNDGGDRHEGFWMNNAIMDKIQELADTEQIDTLKQFVGRIQSSPIEDVLVDVVASLSSIAGQLNKHTPSVKFDAQNIRIKNTSFELLTDVFAHVLRNCVDHGLETPEERVRNGKDERGSILINAMVIQDNLNIFVNDDGKGINLCRLFEKGVELGRWSKDSSPSNQEVAELVFCSGVSTKDAVTDISGRGVGMDAVKEFLKAQGGNVQLVLQNTSESERGFVPFELLVTLPKGLFIVINDEESLQNPQ</sequence>
<organism evidence="13 14">
    <name type="scientific">Marinagarivorans cellulosilyticus</name>
    <dbReference type="NCBI Taxonomy" id="2721545"/>
    <lineage>
        <taxon>Bacteria</taxon>
        <taxon>Pseudomonadati</taxon>
        <taxon>Pseudomonadota</taxon>
        <taxon>Gammaproteobacteria</taxon>
        <taxon>Cellvibrionales</taxon>
        <taxon>Cellvibrionaceae</taxon>
        <taxon>Marinagarivorans</taxon>
    </lineage>
</organism>
<dbReference type="PROSITE" id="PS50894">
    <property type="entry name" value="HPT"/>
    <property type="match status" value="1"/>
</dbReference>
<dbReference type="Gene3D" id="2.60.40.10">
    <property type="entry name" value="Immunoglobulins"/>
    <property type="match status" value="1"/>
</dbReference>
<dbReference type="InterPro" id="IPR011123">
    <property type="entry name" value="Y_Y_Y"/>
</dbReference>